<protein>
    <submittedName>
        <fullName evidence="3">PAS domain-containing protein</fullName>
    </submittedName>
</protein>
<reference evidence="3 4" key="1">
    <citation type="submission" date="2024-03" db="EMBL/GenBank/DDBJ databases">
        <title>Novel Streptomyces species of biotechnological and ecological value are a feature of Machair soil.</title>
        <authorList>
            <person name="Prole J.R."/>
            <person name="Goodfellow M."/>
            <person name="Allenby N."/>
            <person name="Ward A.C."/>
        </authorList>
    </citation>
    <scope>NUCLEOTIDE SEQUENCE [LARGE SCALE GENOMIC DNA]</scope>
    <source>
        <strain evidence="3 4">MS1.AVA.1</strain>
    </source>
</reference>
<feature type="domain" description="PAS fold-4" evidence="2">
    <location>
        <begin position="2"/>
        <end position="96"/>
    </location>
</feature>
<name>A0ABU8UFK6_9ACTN</name>
<evidence type="ECO:0000259" key="2">
    <source>
        <dbReference type="Pfam" id="PF08448"/>
    </source>
</evidence>
<dbReference type="SUPFAM" id="SSF55785">
    <property type="entry name" value="PYP-like sensor domain (PAS domain)"/>
    <property type="match status" value="1"/>
</dbReference>
<dbReference type="Proteomes" id="UP001376459">
    <property type="component" value="Unassembled WGS sequence"/>
</dbReference>
<dbReference type="Pfam" id="PF08448">
    <property type="entry name" value="PAS_4"/>
    <property type="match status" value="1"/>
</dbReference>
<evidence type="ECO:0000256" key="1">
    <source>
        <dbReference type="SAM" id="MobiDB-lite"/>
    </source>
</evidence>
<dbReference type="EMBL" id="JBBKAK010000001">
    <property type="protein sequence ID" value="MEJ8667699.1"/>
    <property type="molecule type" value="Genomic_DNA"/>
</dbReference>
<comment type="caution">
    <text evidence="3">The sequence shown here is derived from an EMBL/GenBank/DDBJ whole genome shotgun (WGS) entry which is preliminary data.</text>
</comment>
<feature type="compositionally biased region" description="Polar residues" evidence="1">
    <location>
        <begin position="154"/>
        <end position="164"/>
    </location>
</feature>
<feature type="region of interest" description="Disordered" evidence="1">
    <location>
        <begin position="148"/>
        <end position="197"/>
    </location>
</feature>
<dbReference type="InterPro" id="IPR013656">
    <property type="entry name" value="PAS_4"/>
</dbReference>
<evidence type="ECO:0000313" key="3">
    <source>
        <dbReference type="EMBL" id="MEJ8667699.1"/>
    </source>
</evidence>
<dbReference type="InterPro" id="IPR035965">
    <property type="entry name" value="PAS-like_dom_sf"/>
</dbReference>
<gene>
    <name evidence="3" type="ORF">WKI71_01310</name>
</gene>
<dbReference type="Gene3D" id="3.30.450.20">
    <property type="entry name" value="PAS domain"/>
    <property type="match status" value="1"/>
</dbReference>
<organism evidence="3 4">
    <name type="scientific">Streptomyces machairae</name>
    <dbReference type="NCBI Taxonomy" id="3134109"/>
    <lineage>
        <taxon>Bacteria</taxon>
        <taxon>Bacillati</taxon>
        <taxon>Actinomycetota</taxon>
        <taxon>Actinomycetes</taxon>
        <taxon>Kitasatosporales</taxon>
        <taxon>Streptomycetaceae</taxon>
        <taxon>Streptomyces</taxon>
    </lineage>
</organism>
<accession>A0ABU8UFK6</accession>
<keyword evidence="4" id="KW-1185">Reference proteome</keyword>
<evidence type="ECO:0000313" key="4">
    <source>
        <dbReference type="Proteomes" id="UP001376459"/>
    </source>
</evidence>
<proteinExistence type="predicted"/>
<sequence length="197" mass="21481">MLRVNTATPGMRNLSMDDLRGRPVREVYSLVDDDVEALLRGVLDTGVPVRQRIVRAHVEGDPHERNFEVSALRLEGSQRSVLGVAVTAVDVTERERGLARTRMLDVVRERVGRTLEPALIGEEIAAAVVPAFADVAVVDVVDAVLRGDDPLSSRRPTARTSYAPHSTAPADGRRLPVRWATSAASQVRRPSPRPSPT</sequence>